<dbReference type="AlphaFoldDB" id="A0A1I7X1N8"/>
<protein>
    <submittedName>
        <fullName evidence="3">DUF4793 domain-containing protein</fullName>
    </submittedName>
</protein>
<evidence type="ECO:0000313" key="3">
    <source>
        <dbReference type="WBParaSite" id="Hba_11370"/>
    </source>
</evidence>
<evidence type="ECO:0000256" key="1">
    <source>
        <dbReference type="SAM" id="Phobius"/>
    </source>
</evidence>
<name>A0A1I7X1N8_HETBA</name>
<keyword evidence="1" id="KW-1133">Transmembrane helix</keyword>
<dbReference type="Proteomes" id="UP000095283">
    <property type="component" value="Unplaced"/>
</dbReference>
<keyword evidence="2" id="KW-1185">Reference proteome</keyword>
<keyword evidence="1" id="KW-0812">Transmembrane</keyword>
<keyword evidence="1" id="KW-0472">Membrane</keyword>
<evidence type="ECO:0000313" key="2">
    <source>
        <dbReference type="Proteomes" id="UP000095283"/>
    </source>
</evidence>
<dbReference type="WBParaSite" id="Hba_11370">
    <property type="protein sequence ID" value="Hba_11370"/>
    <property type="gene ID" value="Hba_11370"/>
</dbReference>
<proteinExistence type="predicted"/>
<feature type="transmembrane region" description="Helical" evidence="1">
    <location>
        <begin position="88"/>
        <end position="110"/>
    </location>
</feature>
<sequence>MLVKNSDMKYQAMTVKRLLSRVPSYQGRFCFPSILSPSPTSHSLPINYLMDGEIQQRIRTSSFTINYLHLDADKVLSAFGRFGRYQMVTYLITNSVHILFAINMMVMPFITEDPTFECEISEPHGVDWEYTIVDKCTVLDSNNWTLACTTIPGARYNYSSEKHNSLASEFNLVCDNYDSVEHGASIFMLGK</sequence>
<organism evidence="2 3">
    <name type="scientific">Heterorhabditis bacteriophora</name>
    <name type="common">Entomopathogenic nematode worm</name>
    <dbReference type="NCBI Taxonomy" id="37862"/>
    <lineage>
        <taxon>Eukaryota</taxon>
        <taxon>Metazoa</taxon>
        <taxon>Ecdysozoa</taxon>
        <taxon>Nematoda</taxon>
        <taxon>Chromadorea</taxon>
        <taxon>Rhabditida</taxon>
        <taxon>Rhabditina</taxon>
        <taxon>Rhabditomorpha</taxon>
        <taxon>Strongyloidea</taxon>
        <taxon>Heterorhabditidae</taxon>
        <taxon>Heterorhabditis</taxon>
    </lineage>
</organism>
<reference evidence="3" key="1">
    <citation type="submission" date="2016-11" db="UniProtKB">
        <authorList>
            <consortium name="WormBaseParasite"/>
        </authorList>
    </citation>
    <scope>IDENTIFICATION</scope>
</reference>
<accession>A0A1I7X1N8</accession>